<dbReference type="PANTHER" id="PTHR33446:SF2">
    <property type="entry name" value="PROTEIN TONB"/>
    <property type="match status" value="1"/>
</dbReference>
<dbReference type="InterPro" id="IPR011652">
    <property type="entry name" value="MORN_2"/>
</dbReference>
<name>A0A1G8DC50_9SPHI</name>
<dbReference type="PANTHER" id="PTHR33446">
    <property type="entry name" value="PROTEIN TONB-RELATED"/>
    <property type="match status" value="1"/>
</dbReference>
<dbReference type="STRING" id="551996.SAMN05192573_110184"/>
<dbReference type="AlphaFoldDB" id="A0A1G8DC50"/>
<protein>
    <submittedName>
        <fullName evidence="2">TonB family C-terminal domain-containing protein</fullName>
    </submittedName>
</protein>
<organism evidence="2 3">
    <name type="scientific">Mucilaginibacter gossypii</name>
    <dbReference type="NCBI Taxonomy" id="551996"/>
    <lineage>
        <taxon>Bacteria</taxon>
        <taxon>Pseudomonadati</taxon>
        <taxon>Bacteroidota</taxon>
        <taxon>Sphingobacteriia</taxon>
        <taxon>Sphingobacteriales</taxon>
        <taxon>Sphingobacteriaceae</taxon>
        <taxon>Mucilaginibacter</taxon>
    </lineage>
</organism>
<dbReference type="PROSITE" id="PS52015">
    <property type="entry name" value="TONB_CTD"/>
    <property type="match status" value="1"/>
</dbReference>
<dbReference type="RefSeq" id="WP_143020816.1">
    <property type="nucleotide sequence ID" value="NZ_FNCG01000010.1"/>
</dbReference>
<dbReference type="GO" id="GO:0098797">
    <property type="term" value="C:plasma membrane protein complex"/>
    <property type="evidence" value="ECO:0007669"/>
    <property type="project" value="TreeGrafter"/>
</dbReference>
<dbReference type="EMBL" id="FNCG01000010">
    <property type="protein sequence ID" value="SDH55286.1"/>
    <property type="molecule type" value="Genomic_DNA"/>
</dbReference>
<dbReference type="GO" id="GO:0055085">
    <property type="term" value="P:transmembrane transport"/>
    <property type="evidence" value="ECO:0007669"/>
    <property type="project" value="InterPro"/>
</dbReference>
<proteinExistence type="predicted"/>
<dbReference type="Pfam" id="PF03544">
    <property type="entry name" value="TonB_C"/>
    <property type="match status" value="1"/>
</dbReference>
<dbReference type="InterPro" id="IPR051045">
    <property type="entry name" value="TonB-dependent_transducer"/>
</dbReference>
<dbReference type="Proteomes" id="UP000199705">
    <property type="component" value="Unassembled WGS sequence"/>
</dbReference>
<dbReference type="GO" id="GO:0031992">
    <property type="term" value="F:energy transducer activity"/>
    <property type="evidence" value="ECO:0007669"/>
    <property type="project" value="TreeGrafter"/>
</dbReference>
<gene>
    <name evidence="2" type="ORF">SAMN05192573_110184</name>
</gene>
<reference evidence="3" key="1">
    <citation type="submission" date="2016-10" db="EMBL/GenBank/DDBJ databases">
        <authorList>
            <person name="Varghese N."/>
            <person name="Submissions S."/>
        </authorList>
    </citation>
    <scope>NUCLEOTIDE SEQUENCE [LARGE SCALE GENOMIC DNA]</scope>
    <source>
        <strain evidence="3">Gh-67</strain>
    </source>
</reference>
<dbReference type="SUPFAM" id="SSF82185">
    <property type="entry name" value="Histone H3 K4-specific methyltransferase SET7/9 N-terminal domain"/>
    <property type="match status" value="1"/>
</dbReference>
<dbReference type="Pfam" id="PF07661">
    <property type="entry name" value="MORN_2"/>
    <property type="match status" value="2"/>
</dbReference>
<evidence type="ECO:0000259" key="1">
    <source>
        <dbReference type="PROSITE" id="PS52015"/>
    </source>
</evidence>
<feature type="domain" description="TonB C-terminal" evidence="1">
    <location>
        <begin position="243"/>
        <end position="336"/>
    </location>
</feature>
<dbReference type="Gene3D" id="3.30.1150.10">
    <property type="match status" value="1"/>
</dbReference>
<keyword evidence="3" id="KW-1185">Reference proteome</keyword>
<evidence type="ECO:0000313" key="3">
    <source>
        <dbReference type="Proteomes" id="UP000199705"/>
    </source>
</evidence>
<dbReference type="Gene3D" id="3.90.930.1">
    <property type="match status" value="1"/>
</dbReference>
<dbReference type="InterPro" id="IPR037682">
    <property type="entry name" value="TonB_C"/>
</dbReference>
<evidence type="ECO:0000313" key="2">
    <source>
        <dbReference type="EMBL" id="SDH55286.1"/>
    </source>
</evidence>
<accession>A0A1G8DC50</accession>
<dbReference type="SUPFAM" id="SSF74653">
    <property type="entry name" value="TolA/TonB C-terminal domain"/>
    <property type="match status" value="1"/>
</dbReference>
<sequence length="336" mass="37399">MIRFVPEPMRKVVPLLLIAIILCTERVSAQRDTIMAYMKNFTVAPWLAPSAKITNSKDSADFIRMVTTPDSSTDNQLFPVNDYYLNGKPKLQGVSNTGLIEAQLQGACIEYFPNGKRKRICNYEKGRLSGDITEYYPNGKIYLSGIYKKDTLIVAQCADSTGRVLAENGNGTIILYSDDFKNTIGTGPIKDGLKDNAWNGTLNDTLRYEATYKSGNLIAGNSYAKSGNKYSFNKEYTAPEFMGGLNKFGSFLAKSIVYPLEARNNNIQGRAILTFNVDRQGILHDIRSIQGNLILAQEALRVMRLSPPWKPATSYGITVDVIYSVPISFSLAYEQR</sequence>